<feature type="compositionally biased region" description="Acidic residues" evidence="1">
    <location>
        <begin position="216"/>
        <end position="229"/>
    </location>
</feature>
<feature type="compositionally biased region" description="Low complexity" evidence="1">
    <location>
        <begin position="204"/>
        <end position="215"/>
    </location>
</feature>
<organism evidence="2 3">
    <name type="scientific">Kocuria soli</name>
    <dbReference type="NCBI Taxonomy" id="2485125"/>
    <lineage>
        <taxon>Bacteria</taxon>
        <taxon>Bacillati</taxon>
        <taxon>Actinomycetota</taxon>
        <taxon>Actinomycetes</taxon>
        <taxon>Micrococcales</taxon>
        <taxon>Micrococcaceae</taxon>
        <taxon>Kocuria</taxon>
    </lineage>
</organism>
<name>A0A3N4AAM2_9MICC</name>
<protein>
    <submittedName>
        <fullName evidence="2">Helix-turn-helix domain-containing protein</fullName>
    </submittedName>
</protein>
<evidence type="ECO:0000313" key="3">
    <source>
        <dbReference type="Proteomes" id="UP000270616"/>
    </source>
</evidence>
<accession>A0A3N4AAM2</accession>
<dbReference type="InterPro" id="IPR036390">
    <property type="entry name" value="WH_DNA-bd_sf"/>
</dbReference>
<evidence type="ECO:0000313" key="2">
    <source>
        <dbReference type="EMBL" id="ROZ62775.1"/>
    </source>
</evidence>
<dbReference type="SUPFAM" id="SSF46785">
    <property type="entry name" value="Winged helix' DNA-binding domain"/>
    <property type="match status" value="1"/>
</dbReference>
<evidence type="ECO:0000256" key="1">
    <source>
        <dbReference type="SAM" id="MobiDB-lite"/>
    </source>
</evidence>
<reference evidence="2 3" key="1">
    <citation type="submission" date="2018-10" db="EMBL/GenBank/DDBJ databases">
        <title>Kocuria sp. M5W7-7, whole genome shotgun sequence.</title>
        <authorList>
            <person name="Tuo L."/>
        </authorList>
    </citation>
    <scope>NUCLEOTIDE SEQUENCE [LARGE SCALE GENOMIC DNA]</scope>
    <source>
        <strain evidence="2 3">M5W7-7</strain>
    </source>
</reference>
<sequence length="357" mass="38751">MSIEAMRWAWTQQVKSSHKLVLMAIADGADSFGEARLSQGFLAYQTELTTRSVSSALSALEQAGLVQRLRSSRVNGQRGVDQIVLNLEKPSNKTTWKGLGEVRRQLAERVERDGIAPGEDFGPDLVPERPEDEQDITPGQSHQKNLPVVDREPVDNGEAPSQSHRKNLPVGGPSGKSFRWSPENSSGGDPRGHSPSTRAPVFYPSSSSVGAAAPVDSDDDDETTIDEQQSESQIARIHRGVNLNRLAAECSHATGPWPAPVWAAAVDLILGRAKSRVARPQRYVTGSITNEPAVMLDAASQWAGSDDALAVSLMAENELSQPPVRRVTCPTHHIDHRDDRECGGCRADRLAQRPQEG</sequence>
<comment type="caution">
    <text evidence="2">The sequence shown here is derived from an EMBL/GenBank/DDBJ whole genome shotgun (WGS) entry which is preliminary data.</text>
</comment>
<feature type="region of interest" description="Disordered" evidence="1">
    <location>
        <begin position="109"/>
        <end position="232"/>
    </location>
</feature>
<dbReference type="OrthoDB" id="4878574at2"/>
<proteinExistence type="predicted"/>
<dbReference type="Proteomes" id="UP000270616">
    <property type="component" value="Unassembled WGS sequence"/>
</dbReference>
<dbReference type="RefSeq" id="WP_123825332.1">
    <property type="nucleotide sequence ID" value="NZ_RKMF01000010.1"/>
</dbReference>
<dbReference type="AlphaFoldDB" id="A0A3N4AAM2"/>
<keyword evidence="3" id="KW-1185">Reference proteome</keyword>
<gene>
    <name evidence="2" type="ORF">EDL96_08295</name>
</gene>
<dbReference type="EMBL" id="RKMF01000010">
    <property type="protein sequence ID" value="ROZ62775.1"/>
    <property type="molecule type" value="Genomic_DNA"/>
</dbReference>